<accession>A0A1F6YRB7</accession>
<comment type="function">
    <text evidence="10 12">F(1)F(0) ATP synthase produces ATP from ADP in the presence of a proton or sodium gradient. F-type ATPases consist of two structural domains, F(1) containing the extramembraneous catalytic core and F(0) containing the membrane proton channel, linked together by a central stalk and a peripheral stalk. During catalysis, ATP synthesis in the catalytic domain of F(1) is coupled via a rotary mechanism of the central stalk subunits to proton translocation.</text>
</comment>
<sequence length="163" mass="18426">MESIINAFHIDYKIILAQMLNFGIVFVVLYFYAIKPLGKIMKERGDKIEKGVKDAKTNAEILDKSKAEYEEILIKAKSEADKIFQEGKKEAQTKKTAMLEEAKNEVALIIENGKKTLEADKTKMVEEAKKEIVTLVISATKKLLGEKIDGSLNEKTIKEFNNL</sequence>
<evidence type="ECO:0000256" key="5">
    <source>
        <dbReference type="ARBA" id="ARBA00022781"/>
    </source>
</evidence>
<dbReference type="InterPro" id="IPR005864">
    <property type="entry name" value="ATP_synth_F0_bsu_bac"/>
</dbReference>
<dbReference type="AlphaFoldDB" id="A0A1F6YRB7"/>
<dbReference type="InterPro" id="IPR002146">
    <property type="entry name" value="ATP_synth_b/b'su_bac/chlpt"/>
</dbReference>
<keyword evidence="12" id="KW-1003">Cell membrane</keyword>
<keyword evidence="9 12" id="KW-0066">ATP synthesis</keyword>
<evidence type="ECO:0000256" key="4">
    <source>
        <dbReference type="ARBA" id="ARBA00022692"/>
    </source>
</evidence>
<dbReference type="PANTHER" id="PTHR33445">
    <property type="entry name" value="ATP SYNTHASE SUBUNIT B', CHLOROPLASTIC"/>
    <property type="match status" value="1"/>
</dbReference>
<evidence type="ECO:0000256" key="2">
    <source>
        <dbReference type="ARBA" id="ARBA00022448"/>
    </source>
</evidence>
<evidence type="ECO:0000256" key="9">
    <source>
        <dbReference type="ARBA" id="ARBA00023310"/>
    </source>
</evidence>
<reference evidence="15 16" key="1">
    <citation type="journal article" date="2016" name="Nat. Commun.">
        <title>Thousands of microbial genomes shed light on interconnected biogeochemical processes in an aquifer system.</title>
        <authorList>
            <person name="Anantharaman K."/>
            <person name="Brown C.T."/>
            <person name="Hug L.A."/>
            <person name="Sharon I."/>
            <person name="Castelle C.J."/>
            <person name="Probst A.J."/>
            <person name="Thomas B.C."/>
            <person name="Singh A."/>
            <person name="Wilkins M.J."/>
            <person name="Karaoz U."/>
            <person name="Brodie E.L."/>
            <person name="Williams K.H."/>
            <person name="Hubbard S.S."/>
            <person name="Banfield J.F."/>
        </authorList>
    </citation>
    <scope>NUCLEOTIDE SEQUENCE [LARGE SCALE GENOMIC DNA]</scope>
</reference>
<comment type="subunit">
    <text evidence="12">F-type ATPases have 2 components, F(1) - the catalytic core - and F(0) - the membrane proton channel. F(1) has five subunits: alpha(3), beta(3), gamma(1), delta(1), epsilon(1). F(0) has three main subunits: a(1), b(2) and c(10-14). The alpha and beta chains form an alternating ring which encloses part of the gamma chain. F(1) is attached to F(0) by a central stalk formed by the gamma and epsilon chains, while a peripheral stalk is formed by the delta and b chains.</text>
</comment>
<evidence type="ECO:0000313" key="15">
    <source>
        <dbReference type="EMBL" id="OGJ08830.1"/>
    </source>
</evidence>
<evidence type="ECO:0000256" key="1">
    <source>
        <dbReference type="ARBA" id="ARBA00005513"/>
    </source>
</evidence>
<dbReference type="GO" id="GO:0046961">
    <property type="term" value="F:proton-transporting ATPase activity, rotational mechanism"/>
    <property type="evidence" value="ECO:0007669"/>
    <property type="project" value="TreeGrafter"/>
</dbReference>
<dbReference type="NCBIfam" id="TIGR01144">
    <property type="entry name" value="ATP_synt_b"/>
    <property type="match status" value="1"/>
</dbReference>
<keyword evidence="8 12" id="KW-0472">Membrane</keyword>
<dbReference type="GO" id="GO:0012505">
    <property type="term" value="C:endomembrane system"/>
    <property type="evidence" value="ECO:0007669"/>
    <property type="project" value="UniProtKB-SubCell"/>
</dbReference>
<dbReference type="Pfam" id="PF00430">
    <property type="entry name" value="ATP-synt_B"/>
    <property type="match status" value="1"/>
</dbReference>
<keyword evidence="4 12" id="KW-0812">Transmembrane</keyword>
<keyword evidence="6 12" id="KW-1133">Transmembrane helix</keyword>
<organism evidence="15 16">
    <name type="scientific">Candidatus Nomurabacteria bacterium RIFOXYB1_FULL_39_16</name>
    <dbReference type="NCBI Taxonomy" id="1801803"/>
    <lineage>
        <taxon>Bacteria</taxon>
        <taxon>Candidatus Nomuraibacteriota</taxon>
    </lineage>
</organism>
<evidence type="ECO:0000256" key="14">
    <source>
        <dbReference type="SAM" id="Coils"/>
    </source>
</evidence>
<feature type="transmembrane region" description="Helical" evidence="12">
    <location>
        <begin position="12"/>
        <end position="34"/>
    </location>
</feature>
<dbReference type="PANTHER" id="PTHR33445:SF2">
    <property type="entry name" value="ATP SYNTHASE SUBUNIT B', CHLOROPLASTIC"/>
    <property type="match status" value="1"/>
</dbReference>
<evidence type="ECO:0000256" key="10">
    <source>
        <dbReference type="ARBA" id="ARBA00025198"/>
    </source>
</evidence>
<dbReference type="CDD" id="cd06503">
    <property type="entry name" value="ATP-synt_Fo_b"/>
    <property type="match status" value="1"/>
</dbReference>
<keyword evidence="7 12" id="KW-0406">Ion transport</keyword>
<evidence type="ECO:0000256" key="7">
    <source>
        <dbReference type="ARBA" id="ARBA00023065"/>
    </source>
</evidence>
<comment type="caution">
    <text evidence="15">The sequence shown here is derived from an EMBL/GenBank/DDBJ whole genome shotgun (WGS) entry which is preliminary data.</text>
</comment>
<evidence type="ECO:0000256" key="12">
    <source>
        <dbReference type="HAMAP-Rule" id="MF_01398"/>
    </source>
</evidence>
<comment type="function">
    <text evidence="12">Component of the F(0) channel, it forms part of the peripheral stalk, linking F(1) to F(0).</text>
</comment>
<name>A0A1F6YRB7_9BACT</name>
<comment type="similarity">
    <text evidence="1 12 13">Belongs to the ATPase B chain family.</text>
</comment>
<dbReference type="GO" id="GO:0046933">
    <property type="term" value="F:proton-transporting ATP synthase activity, rotational mechanism"/>
    <property type="evidence" value="ECO:0007669"/>
    <property type="project" value="UniProtKB-UniRule"/>
</dbReference>
<dbReference type="STRING" id="1801803.A2356_03345"/>
<dbReference type="GO" id="GO:0005886">
    <property type="term" value="C:plasma membrane"/>
    <property type="evidence" value="ECO:0007669"/>
    <property type="project" value="UniProtKB-SubCell"/>
</dbReference>
<evidence type="ECO:0000256" key="11">
    <source>
        <dbReference type="ARBA" id="ARBA00037847"/>
    </source>
</evidence>
<evidence type="ECO:0000256" key="13">
    <source>
        <dbReference type="RuleBase" id="RU003848"/>
    </source>
</evidence>
<gene>
    <name evidence="12" type="primary">atpF</name>
    <name evidence="15" type="ORF">A2356_03345</name>
</gene>
<comment type="subcellular location">
    <subcellularLocation>
        <location evidence="12">Cell membrane</location>
        <topology evidence="12">Single-pass membrane protein</topology>
    </subcellularLocation>
    <subcellularLocation>
        <location evidence="11">Endomembrane system</location>
        <topology evidence="11">Single-pass membrane protein</topology>
    </subcellularLocation>
</comment>
<keyword evidence="3 12" id="KW-0138">CF(0)</keyword>
<feature type="coiled-coil region" evidence="14">
    <location>
        <begin position="52"/>
        <end position="86"/>
    </location>
</feature>
<evidence type="ECO:0000256" key="3">
    <source>
        <dbReference type="ARBA" id="ARBA00022547"/>
    </source>
</evidence>
<keyword evidence="2 12" id="KW-0813">Transport</keyword>
<keyword evidence="14" id="KW-0175">Coiled coil</keyword>
<dbReference type="Proteomes" id="UP000177047">
    <property type="component" value="Unassembled WGS sequence"/>
</dbReference>
<dbReference type="Gene3D" id="6.10.250.1580">
    <property type="match status" value="1"/>
</dbReference>
<dbReference type="InterPro" id="IPR050059">
    <property type="entry name" value="ATP_synthase_B_chain"/>
</dbReference>
<protein>
    <recommendedName>
        <fullName evidence="12">ATP synthase subunit b</fullName>
    </recommendedName>
    <alternativeName>
        <fullName evidence="12">ATP synthase F(0) sector subunit b</fullName>
    </alternativeName>
    <alternativeName>
        <fullName evidence="12">ATPase subunit I</fullName>
    </alternativeName>
    <alternativeName>
        <fullName evidence="12">F-type ATPase subunit b</fullName>
        <shortName evidence="12">F-ATPase subunit b</shortName>
    </alternativeName>
</protein>
<dbReference type="EMBL" id="MFWB01000015">
    <property type="protein sequence ID" value="OGJ08830.1"/>
    <property type="molecule type" value="Genomic_DNA"/>
</dbReference>
<proteinExistence type="inferred from homology"/>
<evidence type="ECO:0000256" key="6">
    <source>
        <dbReference type="ARBA" id="ARBA00022989"/>
    </source>
</evidence>
<dbReference type="HAMAP" id="MF_01398">
    <property type="entry name" value="ATP_synth_b_bprime"/>
    <property type="match status" value="1"/>
</dbReference>
<keyword evidence="5 12" id="KW-0375">Hydrogen ion transport</keyword>
<dbReference type="GO" id="GO:0045259">
    <property type="term" value="C:proton-transporting ATP synthase complex"/>
    <property type="evidence" value="ECO:0007669"/>
    <property type="project" value="UniProtKB-KW"/>
</dbReference>
<evidence type="ECO:0000256" key="8">
    <source>
        <dbReference type="ARBA" id="ARBA00023136"/>
    </source>
</evidence>
<evidence type="ECO:0000313" key="16">
    <source>
        <dbReference type="Proteomes" id="UP000177047"/>
    </source>
</evidence>